<keyword evidence="4" id="KW-0378">Hydrolase</keyword>
<dbReference type="SMART" id="SM00034">
    <property type="entry name" value="CLECT"/>
    <property type="match status" value="1"/>
</dbReference>
<feature type="domain" description="VWFA" evidence="8">
    <location>
        <begin position="1063"/>
        <end position="1218"/>
    </location>
</feature>
<evidence type="ECO:0000313" key="10">
    <source>
        <dbReference type="Proteomes" id="UP001432322"/>
    </source>
</evidence>
<evidence type="ECO:0000256" key="4">
    <source>
        <dbReference type="ARBA" id="ARBA00022801"/>
    </source>
</evidence>
<comment type="similarity">
    <text evidence="1">Belongs to the peptidase S28 family.</text>
</comment>
<dbReference type="SUPFAM" id="SSF53474">
    <property type="entry name" value="alpha/beta-Hydrolases"/>
    <property type="match status" value="2"/>
</dbReference>
<feature type="non-terminal residue" evidence="9">
    <location>
        <position position="1"/>
    </location>
</feature>
<keyword evidence="3 6" id="KW-0732">Signal</keyword>
<sequence length="1391" mass="152914">SPLLLPMKTLVIVALATVACAALPPFFGGRRQGGFTSHLHQNVEIDPALLASDTIGSDTFDQKLDHFDDKSTKTWKQKYFFNYQYKKDDSNVNFLYLSGEQVASVGMIMAGSSYAYYASTFNAALYALEHRFYGASHPTEDTSVENLNKYLSSRQAIEDIAEFIRQKNAEKGGNQKWIVVGGSYAGAMSSWIRLKHPELVAGSLASSGPVLAQLDFFGYLQTVDEDFKKVGGLCYDQISLGLEKARKLMQSAEGRDQLTTEFRIVPALSSFDDLSANDIDTFYSYLINNFEGAAQYSSPSISAVCEKFTAGGASADPLKAFKPIVSPIFEVNFTASVDSLRGTAFKGDISSRLWIYQTCAEFGYFQSSNRGTNVFGQTQSTSPFIELCIQLFGIDADQIEKNIESVNAYYGERDYYAGTNVVFSHGTQDPWSFLSKKDDSRHSSVVLLEIEGGDHCSDLGVSCFTSPHSCTDNMKQVQQITLENMQRWINPVEDVPDHIDIVDNVGKRPLDAIPGPATAVASTEKLVKTEKIRGRRIGGVRKASKKHIDLARWNKFTGKGKRMHVPPPANDVQFDATLGQDFIVQTWDHFNASEKRTFKQKWYYNTKMGSKDGPNFLMIGGEGPESIYWISSPSMAWSTYAKEVGANLFDLEHRYYGESKLGTNDLQYLTSSQMLYDVATFIRTRQEVDGLTGPWITFGGSYPGALAAWSREWFPELILGAVGSSGPVLAKNDFYEYLEVVEDVVKRQGGACYQRTSAAFNKLHKLSQDPAGRKIISDKFKLWPAWTGAADEVIDTLDLNEVFSGLYGVYQGTVQYNSVDWSDVRNMCAPMEDELRYPDPVDALRAVQVLVYGDPSAETLSSYDYDMDYLIQMKNYVDGKDTTGEYSDDDLASLLWTWQTCNEFGYYQTTDYGEGIFGTPVPVNFFVIMCERVFGVGMDDVEASIKNTNYQYGGRHKYSATNVVLPNGDADPWHALGIIEQENQDKSVVPVLISGTSHCADMYGQTSKDPQSLIDARKTVLTNIKQWLSAPPVSNEPAYCGCKLGGSGSKQAVGWNPSEIWVDVVVVLDTSVAMGSDSLAAASSMVESFVGDGVLSTDLSATFSTRVGVISMGSDAKVLYDLNMKKGDKISAQVDVGLSSIDVSKAFTAASDMLSRGAKSRPERANFRQVIYYATDSDATSNLNAAKTFKNSAGIVVVNNFLKKGESAKNGLQQLASDGYFLKDARDNYMTSIQSFCKANCRCAADRVAYAGRVTVPGVNAAGGCYNAVATGVTFSKAQQSCASNRGGLIASVHDAEKNAFLNDQVLAVYNKPYFFWIGYSKNDSGKWVWEDNSTDAYTNWDVSEPSSASISKCANVDMSEDNLPWAAGNCNIGFPYVCEYAPCSAGNKNC</sequence>
<evidence type="ECO:0000313" key="9">
    <source>
        <dbReference type="EMBL" id="GMT23187.1"/>
    </source>
</evidence>
<dbReference type="Gene3D" id="3.40.50.1820">
    <property type="entry name" value="alpha/beta hydrolase"/>
    <property type="match status" value="2"/>
</dbReference>
<feature type="chain" id="PRO_5043360869" description="C-type lectin" evidence="6">
    <location>
        <begin position="22"/>
        <end position="1391"/>
    </location>
</feature>
<name>A0AAV5VZ40_9BILA</name>
<dbReference type="PANTHER" id="PTHR11010">
    <property type="entry name" value="PROTEASE S28 PRO-X CARBOXYPEPTIDASE-RELATED"/>
    <property type="match status" value="1"/>
</dbReference>
<evidence type="ECO:0000256" key="1">
    <source>
        <dbReference type="ARBA" id="ARBA00011079"/>
    </source>
</evidence>
<reference evidence="9" key="1">
    <citation type="submission" date="2023-10" db="EMBL/GenBank/DDBJ databases">
        <title>Genome assembly of Pristionchus species.</title>
        <authorList>
            <person name="Yoshida K."/>
            <person name="Sommer R.J."/>
        </authorList>
    </citation>
    <scope>NUCLEOTIDE SEQUENCE</scope>
    <source>
        <strain evidence="9">RS5133</strain>
    </source>
</reference>
<evidence type="ECO:0008006" key="11">
    <source>
        <dbReference type="Google" id="ProtNLM"/>
    </source>
</evidence>
<dbReference type="InterPro" id="IPR016187">
    <property type="entry name" value="CTDL_fold"/>
</dbReference>
<dbReference type="Gene3D" id="3.10.100.10">
    <property type="entry name" value="Mannose-Binding Protein A, subunit A"/>
    <property type="match status" value="1"/>
</dbReference>
<dbReference type="Proteomes" id="UP001432322">
    <property type="component" value="Unassembled WGS sequence"/>
</dbReference>
<dbReference type="GO" id="GO:0070008">
    <property type="term" value="F:serine-type exopeptidase activity"/>
    <property type="evidence" value="ECO:0007669"/>
    <property type="project" value="InterPro"/>
</dbReference>
<evidence type="ECO:0000256" key="3">
    <source>
        <dbReference type="ARBA" id="ARBA00022729"/>
    </source>
</evidence>
<comment type="caution">
    <text evidence="9">The sequence shown here is derived from an EMBL/GenBank/DDBJ whole genome shotgun (WGS) entry which is preliminary data.</text>
</comment>
<dbReference type="InterPro" id="IPR042269">
    <property type="entry name" value="Ser_carbopepase_S28_SKS"/>
</dbReference>
<dbReference type="FunFam" id="3.40.50.1820:FF:000200">
    <property type="entry name" value="Serine protease 16"/>
    <property type="match status" value="1"/>
</dbReference>
<evidence type="ECO:0000256" key="6">
    <source>
        <dbReference type="SAM" id="SignalP"/>
    </source>
</evidence>
<evidence type="ECO:0000259" key="8">
    <source>
        <dbReference type="PROSITE" id="PS50234"/>
    </source>
</evidence>
<dbReference type="SUPFAM" id="SSF56436">
    <property type="entry name" value="C-type lectin-like"/>
    <property type="match status" value="1"/>
</dbReference>
<feature type="signal peptide" evidence="6">
    <location>
        <begin position="1"/>
        <end position="21"/>
    </location>
</feature>
<dbReference type="InterPro" id="IPR008758">
    <property type="entry name" value="Peptidase_S28"/>
</dbReference>
<evidence type="ECO:0000256" key="2">
    <source>
        <dbReference type="ARBA" id="ARBA00022670"/>
    </source>
</evidence>
<dbReference type="SMART" id="SM00327">
    <property type="entry name" value="VWA"/>
    <property type="match status" value="1"/>
</dbReference>
<organism evidence="9 10">
    <name type="scientific">Pristionchus fissidentatus</name>
    <dbReference type="NCBI Taxonomy" id="1538716"/>
    <lineage>
        <taxon>Eukaryota</taxon>
        <taxon>Metazoa</taxon>
        <taxon>Ecdysozoa</taxon>
        <taxon>Nematoda</taxon>
        <taxon>Chromadorea</taxon>
        <taxon>Rhabditida</taxon>
        <taxon>Rhabditina</taxon>
        <taxon>Diplogasteromorpha</taxon>
        <taxon>Diplogasteroidea</taxon>
        <taxon>Neodiplogasteridae</taxon>
        <taxon>Pristionchus</taxon>
    </lineage>
</organism>
<dbReference type="InterPro" id="IPR001304">
    <property type="entry name" value="C-type_lectin-like"/>
</dbReference>
<dbReference type="Pfam" id="PF00059">
    <property type="entry name" value="Lectin_C"/>
    <property type="match status" value="1"/>
</dbReference>
<dbReference type="InterPro" id="IPR002035">
    <property type="entry name" value="VWF_A"/>
</dbReference>
<dbReference type="Pfam" id="PF05577">
    <property type="entry name" value="Peptidase_S28"/>
    <property type="match status" value="2"/>
</dbReference>
<dbReference type="InterPro" id="IPR016186">
    <property type="entry name" value="C-type_lectin-like/link_sf"/>
</dbReference>
<proteinExistence type="inferred from homology"/>
<dbReference type="Gene3D" id="3.40.50.410">
    <property type="entry name" value="von Willebrand factor, type A domain"/>
    <property type="match status" value="1"/>
</dbReference>
<evidence type="ECO:0000259" key="7">
    <source>
        <dbReference type="PROSITE" id="PS50041"/>
    </source>
</evidence>
<protein>
    <recommendedName>
        <fullName evidence="11">C-type lectin</fullName>
    </recommendedName>
</protein>
<dbReference type="Gene3D" id="1.20.120.980">
    <property type="entry name" value="Serine carboxypeptidase S28, SKS domain"/>
    <property type="match status" value="2"/>
</dbReference>
<dbReference type="PANTHER" id="PTHR11010:SF117">
    <property type="entry name" value="SERINE PROTEASE 16"/>
    <property type="match status" value="1"/>
</dbReference>
<dbReference type="GO" id="GO:0006508">
    <property type="term" value="P:proteolysis"/>
    <property type="evidence" value="ECO:0007669"/>
    <property type="project" value="UniProtKB-KW"/>
</dbReference>
<dbReference type="PROSITE" id="PS50041">
    <property type="entry name" value="C_TYPE_LECTIN_2"/>
    <property type="match status" value="1"/>
</dbReference>
<dbReference type="PROSITE" id="PS50234">
    <property type="entry name" value="VWFA"/>
    <property type="match status" value="1"/>
</dbReference>
<dbReference type="GO" id="GO:0008239">
    <property type="term" value="F:dipeptidyl-peptidase activity"/>
    <property type="evidence" value="ECO:0007669"/>
    <property type="project" value="TreeGrafter"/>
</dbReference>
<feature type="domain" description="C-type lectin" evidence="7">
    <location>
        <begin position="1261"/>
        <end position="1380"/>
    </location>
</feature>
<keyword evidence="2" id="KW-0645">Protease</keyword>
<keyword evidence="5" id="KW-0325">Glycoprotein</keyword>
<dbReference type="EMBL" id="BTSY01000004">
    <property type="protein sequence ID" value="GMT23187.1"/>
    <property type="molecule type" value="Genomic_DNA"/>
</dbReference>
<accession>A0AAV5VZ40</accession>
<dbReference type="CDD" id="cd00037">
    <property type="entry name" value="CLECT"/>
    <property type="match status" value="1"/>
</dbReference>
<dbReference type="InterPro" id="IPR029058">
    <property type="entry name" value="AB_hydrolase_fold"/>
</dbReference>
<dbReference type="SUPFAM" id="SSF53300">
    <property type="entry name" value="vWA-like"/>
    <property type="match status" value="1"/>
</dbReference>
<dbReference type="Pfam" id="PF00092">
    <property type="entry name" value="VWA"/>
    <property type="match status" value="1"/>
</dbReference>
<dbReference type="InterPro" id="IPR036465">
    <property type="entry name" value="vWFA_dom_sf"/>
</dbReference>
<evidence type="ECO:0000256" key="5">
    <source>
        <dbReference type="ARBA" id="ARBA00023180"/>
    </source>
</evidence>
<keyword evidence="10" id="KW-1185">Reference proteome</keyword>
<gene>
    <name evidence="9" type="ORF">PFISCL1PPCAC_14484</name>
</gene>